<feature type="domain" description="RNA polymerase sigma factor 70 region 4 type 2" evidence="6">
    <location>
        <begin position="105"/>
        <end position="153"/>
    </location>
</feature>
<keyword evidence="4" id="KW-0804">Transcription</keyword>
<dbReference type="SUPFAM" id="SSF88946">
    <property type="entry name" value="Sigma2 domain of RNA polymerase sigma factors"/>
    <property type="match status" value="1"/>
</dbReference>
<proteinExistence type="inferred from homology"/>
<dbReference type="OrthoDB" id="4184921at2"/>
<dbReference type="InterPro" id="IPR013325">
    <property type="entry name" value="RNA_pol_sigma_r2"/>
</dbReference>
<dbReference type="Gene3D" id="1.10.1740.10">
    <property type="match status" value="1"/>
</dbReference>
<comment type="caution">
    <text evidence="7">The sequence shown here is derived from an EMBL/GenBank/DDBJ whole genome shotgun (WGS) entry which is preliminary data.</text>
</comment>
<keyword evidence="3" id="KW-0731">Sigma factor</keyword>
<dbReference type="AlphaFoldDB" id="A0A5M7C7I1"/>
<dbReference type="NCBIfam" id="TIGR02937">
    <property type="entry name" value="sigma70-ECF"/>
    <property type="match status" value="1"/>
</dbReference>
<sequence>MAEDTAGDAFERIYHANYRSVLGYLLRRTDEQTAQDVLSETFLVAWRRLADVPEESLPWLLGVARRTLSNHRRAHARQDALQQKVAAHTPQWTRHDGAEVVDAVAALRSLSERDREVLMLHAWEDLPVERIAEVLGCTRASARLRLHRARKRLGRVLAELSEEVE</sequence>
<organism evidence="7 8">
    <name type="scientific">Saccharopolyspora hirsuta</name>
    <dbReference type="NCBI Taxonomy" id="1837"/>
    <lineage>
        <taxon>Bacteria</taxon>
        <taxon>Bacillati</taxon>
        <taxon>Actinomycetota</taxon>
        <taxon>Actinomycetes</taxon>
        <taxon>Pseudonocardiales</taxon>
        <taxon>Pseudonocardiaceae</taxon>
        <taxon>Saccharopolyspora</taxon>
    </lineage>
</organism>
<dbReference type="InterPro" id="IPR013324">
    <property type="entry name" value="RNA_pol_sigma_r3/r4-like"/>
</dbReference>
<evidence type="ECO:0000259" key="5">
    <source>
        <dbReference type="Pfam" id="PF04542"/>
    </source>
</evidence>
<evidence type="ECO:0000313" key="8">
    <source>
        <dbReference type="Proteomes" id="UP000323946"/>
    </source>
</evidence>
<protein>
    <submittedName>
        <fullName evidence="7">Sigma-70 family RNA polymerase sigma factor</fullName>
    </submittedName>
</protein>
<dbReference type="GO" id="GO:0006352">
    <property type="term" value="P:DNA-templated transcription initiation"/>
    <property type="evidence" value="ECO:0007669"/>
    <property type="project" value="InterPro"/>
</dbReference>
<dbReference type="CDD" id="cd06171">
    <property type="entry name" value="Sigma70_r4"/>
    <property type="match status" value="1"/>
</dbReference>
<evidence type="ECO:0000313" key="7">
    <source>
        <dbReference type="EMBL" id="KAA5837390.1"/>
    </source>
</evidence>
<accession>A0A5M7C7I1</accession>
<dbReference type="PANTHER" id="PTHR43133:SF25">
    <property type="entry name" value="RNA POLYMERASE SIGMA FACTOR RFAY-RELATED"/>
    <property type="match status" value="1"/>
</dbReference>
<feature type="domain" description="RNA polymerase sigma-70 region 2" evidence="5">
    <location>
        <begin position="13"/>
        <end position="77"/>
    </location>
</feature>
<name>A0A5M7C7I1_SACHI</name>
<evidence type="ECO:0000256" key="4">
    <source>
        <dbReference type="ARBA" id="ARBA00023163"/>
    </source>
</evidence>
<keyword evidence="2" id="KW-0805">Transcription regulation</keyword>
<dbReference type="InterPro" id="IPR039425">
    <property type="entry name" value="RNA_pol_sigma-70-like"/>
</dbReference>
<reference evidence="7 8" key="1">
    <citation type="submission" date="2019-09" db="EMBL/GenBank/DDBJ databases">
        <title>Draft genome sequence of the thermophilic Saccharopolyspora hirsuta VKM Ac-666T.</title>
        <authorList>
            <person name="Lobastova T.G."/>
            <person name="Fokina V."/>
            <person name="Bragin E.Y."/>
            <person name="Shtratnikova V.Y."/>
            <person name="Starodumova I.P."/>
            <person name="Tarlachkov S.V."/>
            <person name="Donova M.V."/>
        </authorList>
    </citation>
    <scope>NUCLEOTIDE SEQUENCE [LARGE SCALE GENOMIC DNA]</scope>
    <source>
        <strain evidence="7 8">VKM Ac-666</strain>
    </source>
</reference>
<dbReference type="Pfam" id="PF04542">
    <property type="entry name" value="Sigma70_r2"/>
    <property type="match status" value="1"/>
</dbReference>
<evidence type="ECO:0000256" key="1">
    <source>
        <dbReference type="ARBA" id="ARBA00010641"/>
    </source>
</evidence>
<dbReference type="SUPFAM" id="SSF88659">
    <property type="entry name" value="Sigma3 and sigma4 domains of RNA polymerase sigma factors"/>
    <property type="match status" value="1"/>
</dbReference>
<dbReference type="InterPro" id="IPR007627">
    <property type="entry name" value="RNA_pol_sigma70_r2"/>
</dbReference>
<comment type="similarity">
    <text evidence="1">Belongs to the sigma-70 factor family. ECF subfamily.</text>
</comment>
<dbReference type="InterPro" id="IPR036388">
    <property type="entry name" value="WH-like_DNA-bd_sf"/>
</dbReference>
<evidence type="ECO:0000259" key="6">
    <source>
        <dbReference type="Pfam" id="PF08281"/>
    </source>
</evidence>
<dbReference type="Gene3D" id="1.10.10.10">
    <property type="entry name" value="Winged helix-like DNA-binding domain superfamily/Winged helix DNA-binding domain"/>
    <property type="match status" value="1"/>
</dbReference>
<keyword evidence="8" id="KW-1185">Reference proteome</keyword>
<evidence type="ECO:0000256" key="2">
    <source>
        <dbReference type="ARBA" id="ARBA00023015"/>
    </source>
</evidence>
<dbReference type="PANTHER" id="PTHR43133">
    <property type="entry name" value="RNA POLYMERASE ECF-TYPE SIGMA FACTO"/>
    <property type="match status" value="1"/>
</dbReference>
<dbReference type="Proteomes" id="UP000323946">
    <property type="component" value="Unassembled WGS sequence"/>
</dbReference>
<gene>
    <name evidence="7" type="ORF">F1721_04335</name>
</gene>
<dbReference type="InterPro" id="IPR013249">
    <property type="entry name" value="RNA_pol_sigma70_r4_t2"/>
</dbReference>
<evidence type="ECO:0000256" key="3">
    <source>
        <dbReference type="ARBA" id="ARBA00023082"/>
    </source>
</evidence>
<dbReference type="GO" id="GO:0016987">
    <property type="term" value="F:sigma factor activity"/>
    <property type="evidence" value="ECO:0007669"/>
    <property type="project" value="UniProtKB-KW"/>
</dbReference>
<dbReference type="EMBL" id="VWPH01000002">
    <property type="protein sequence ID" value="KAA5837390.1"/>
    <property type="molecule type" value="Genomic_DNA"/>
</dbReference>
<dbReference type="Pfam" id="PF08281">
    <property type="entry name" value="Sigma70_r4_2"/>
    <property type="match status" value="1"/>
</dbReference>
<dbReference type="InterPro" id="IPR014284">
    <property type="entry name" value="RNA_pol_sigma-70_dom"/>
</dbReference>
<dbReference type="GO" id="GO:0003677">
    <property type="term" value="F:DNA binding"/>
    <property type="evidence" value="ECO:0007669"/>
    <property type="project" value="InterPro"/>
</dbReference>